<feature type="domain" description="Sporulation stage II protein D amidase enhancer LytB N-terminal" evidence="1">
    <location>
        <begin position="107"/>
        <end position="245"/>
    </location>
</feature>
<comment type="caution">
    <text evidence="2">The sequence shown here is derived from an EMBL/GenBank/DDBJ whole genome shotgun (WGS) entry which is preliminary data.</text>
</comment>
<proteinExistence type="predicted"/>
<dbReference type="InterPro" id="IPR013693">
    <property type="entry name" value="SpoIID/LytB_N"/>
</dbReference>
<sequence>MKEPKVHVGILFEPQIEFVLLNPYQITGTYCDGVVTHHTVVSGKQVATYNEGKILWYGRLYDELLFEPIDEATDSFELLDVTIGINFHWERKEDQRFLGALKIITENNKLTAINVIHVEDYLTSVISSEMSATASLELLKAHAVISRSWLLAIDNSRLTIDNSQLTIDNSMQHASAASNSAAKPSAANCQLSIVNCQLKWYERDAHTRFDVCADDHCQRYQGITRASTEIVKQAIAATRGQVLMYGGKICDARFSKCCGGAFEEFQYCWEDAPHPYLRKQRDFRIFNPKTCDLSFGATQPGSGLPDLTDEQEATTWIRTSPPAFCNTTDKGILSQVLNNYDQETTDFYRWKVEYTQDELSALILKRSGIDYGQIIDLVPIARGTSGRLWKLKIVGTKRTLIIGKELEIRRTLSASHLYSSAFVVDKEDISPEGIPGRFILTGAGWGHGVGLCQIGAAVMGEQGYKYDAILLHYYIGASLDQLYD</sequence>
<name>A0A413HAZ1_9BACE</name>
<evidence type="ECO:0000259" key="1">
    <source>
        <dbReference type="Pfam" id="PF08486"/>
    </source>
</evidence>
<evidence type="ECO:0000313" key="2">
    <source>
        <dbReference type="EMBL" id="RGX80873.1"/>
    </source>
</evidence>
<dbReference type="RefSeq" id="WP_117986542.1">
    <property type="nucleotide sequence ID" value="NZ_CABMFG010000002.1"/>
</dbReference>
<dbReference type="PANTHER" id="PTHR30032">
    <property type="entry name" value="N-ACETYLMURAMOYL-L-ALANINE AMIDASE-RELATED"/>
    <property type="match status" value="1"/>
</dbReference>
<dbReference type="GO" id="GO:0030435">
    <property type="term" value="P:sporulation resulting in formation of a cellular spore"/>
    <property type="evidence" value="ECO:0007669"/>
    <property type="project" value="InterPro"/>
</dbReference>
<dbReference type="GO" id="GO:0030288">
    <property type="term" value="C:outer membrane-bounded periplasmic space"/>
    <property type="evidence" value="ECO:0007669"/>
    <property type="project" value="TreeGrafter"/>
</dbReference>
<protein>
    <submittedName>
        <fullName evidence="2">SpoIID/LytB domain-containing protein</fullName>
    </submittedName>
</protein>
<dbReference type="InterPro" id="IPR013486">
    <property type="entry name" value="SpoIID/LytB"/>
</dbReference>
<organism evidence="2 3">
    <name type="scientific">Bacteroides stercorirosoris</name>
    <dbReference type="NCBI Taxonomy" id="871324"/>
    <lineage>
        <taxon>Bacteria</taxon>
        <taxon>Pseudomonadati</taxon>
        <taxon>Bacteroidota</taxon>
        <taxon>Bacteroidia</taxon>
        <taxon>Bacteroidales</taxon>
        <taxon>Bacteroidaceae</taxon>
        <taxon>Bacteroides</taxon>
    </lineage>
</organism>
<dbReference type="Proteomes" id="UP000286075">
    <property type="component" value="Unassembled WGS sequence"/>
</dbReference>
<evidence type="ECO:0000313" key="3">
    <source>
        <dbReference type="Proteomes" id="UP000286075"/>
    </source>
</evidence>
<reference evidence="2 3" key="1">
    <citation type="submission" date="2018-08" db="EMBL/GenBank/DDBJ databases">
        <title>A genome reference for cultivated species of the human gut microbiota.</title>
        <authorList>
            <person name="Zou Y."/>
            <person name="Xue W."/>
            <person name="Luo G."/>
        </authorList>
    </citation>
    <scope>NUCLEOTIDE SEQUENCE [LARGE SCALE GENOMIC DNA]</scope>
    <source>
        <strain evidence="2 3">OF03-9BH</strain>
    </source>
</reference>
<dbReference type="Pfam" id="PF08486">
    <property type="entry name" value="SpoIID"/>
    <property type="match status" value="1"/>
</dbReference>
<gene>
    <name evidence="2" type="ORF">DXA68_01960</name>
</gene>
<dbReference type="InterPro" id="IPR051922">
    <property type="entry name" value="Bact_Sporulation_Assoc"/>
</dbReference>
<dbReference type="OrthoDB" id="9794671at2"/>
<accession>A0A413HAZ1</accession>
<dbReference type="EMBL" id="QSCF01000002">
    <property type="protein sequence ID" value="RGX80873.1"/>
    <property type="molecule type" value="Genomic_DNA"/>
</dbReference>
<dbReference type="AlphaFoldDB" id="A0A413HAZ1"/>
<dbReference type="PANTHER" id="PTHR30032:SF4">
    <property type="entry name" value="AMIDASE ENHANCER"/>
    <property type="match status" value="1"/>
</dbReference>
<dbReference type="NCBIfam" id="TIGR02669">
    <property type="entry name" value="SpoIID_LytB"/>
    <property type="match status" value="1"/>
</dbReference>